<reference evidence="1 2" key="1">
    <citation type="submission" date="2014-04" db="EMBL/GenBank/DDBJ databases">
        <title>Evolutionary Origins and Diversification of the Mycorrhizal Mutualists.</title>
        <authorList>
            <consortium name="DOE Joint Genome Institute"/>
            <consortium name="Mycorrhizal Genomics Consortium"/>
            <person name="Kohler A."/>
            <person name="Kuo A."/>
            <person name="Nagy L.G."/>
            <person name="Floudas D."/>
            <person name="Copeland A."/>
            <person name="Barry K.W."/>
            <person name="Cichocki N."/>
            <person name="Veneault-Fourrey C."/>
            <person name="LaButti K."/>
            <person name="Lindquist E.A."/>
            <person name="Lipzen A."/>
            <person name="Lundell T."/>
            <person name="Morin E."/>
            <person name="Murat C."/>
            <person name="Riley R."/>
            <person name="Ohm R."/>
            <person name="Sun H."/>
            <person name="Tunlid A."/>
            <person name="Henrissat B."/>
            <person name="Grigoriev I.V."/>
            <person name="Hibbett D.S."/>
            <person name="Martin F."/>
        </authorList>
    </citation>
    <scope>NUCLEOTIDE SEQUENCE [LARGE SCALE GENOMIC DNA]</scope>
    <source>
        <strain evidence="1 2">Koide BX008</strain>
    </source>
</reference>
<sequence>LVMLRSREPTYKLCLGTRYRKLSIGRQICHDRIGCSVTSVEFTTSGRPSQFALESTRHFGTRAKGMTLNHC</sequence>
<keyword evidence="2" id="KW-1185">Reference proteome</keyword>
<dbReference type="Proteomes" id="UP000054549">
    <property type="component" value="Unassembled WGS sequence"/>
</dbReference>
<feature type="non-terminal residue" evidence="1">
    <location>
        <position position="1"/>
    </location>
</feature>
<evidence type="ECO:0000313" key="2">
    <source>
        <dbReference type="Proteomes" id="UP000054549"/>
    </source>
</evidence>
<organism evidence="1 2">
    <name type="scientific">Amanita muscaria (strain Koide BX008)</name>
    <dbReference type="NCBI Taxonomy" id="946122"/>
    <lineage>
        <taxon>Eukaryota</taxon>
        <taxon>Fungi</taxon>
        <taxon>Dikarya</taxon>
        <taxon>Basidiomycota</taxon>
        <taxon>Agaricomycotina</taxon>
        <taxon>Agaricomycetes</taxon>
        <taxon>Agaricomycetidae</taxon>
        <taxon>Agaricales</taxon>
        <taxon>Pluteineae</taxon>
        <taxon>Amanitaceae</taxon>
        <taxon>Amanita</taxon>
    </lineage>
</organism>
<dbReference type="HOGENOM" id="CLU_2746797_0_0_1"/>
<dbReference type="EMBL" id="KN818223">
    <property type="protein sequence ID" value="KIL71000.1"/>
    <property type="molecule type" value="Genomic_DNA"/>
</dbReference>
<accession>A0A0C2T528</accession>
<proteinExistence type="predicted"/>
<dbReference type="AlphaFoldDB" id="A0A0C2T528"/>
<protein>
    <submittedName>
        <fullName evidence="1">Uncharacterized protein</fullName>
    </submittedName>
</protein>
<evidence type="ECO:0000313" key="1">
    <source>
        <dbReference type="EMBL" id="KIL71000.1"/>
    </source>
</evidence>
<dbReference type="InParanoid" id="A0A0C2T528"/>
<gene>
    <name evidence="1" type="ORF">M378DRAFT_155953</name>
</gene>
<name>A0A0C2T528_AMAMK</name>